<dbReference type="AlphaFoldDB" id="A0AAV3RQV9"/>
<dbReference type="InterPro" id="IPR057670">
    <property type="entry name" value="SH3_retrovirus"/>
</dbReference>
<dbReference type="InterPro" id="IPR013103">
    <property type="entry name" value="RVT_2"/>
</dbReference>
<dbReference type="Proteomes" id="UP001454036">
    <property type="component" value="Unassembled WGS sequence"/>
</dbReference>
<feature type="domain" description="Retroviral polymerase SH3-like" evidence="2">
    <location>
        <begin position="40"/>
        <end position="97"/>
    </location>
</feature>
<gene>
    <name evidence="3" type="ORF">LIER_31383</name>
</gene>
<comment type="caution">
    <text evidence="3">The sequence shown here is derived from an EMBL/GenBank/DDBJ whole genome shotgun (WGS) entry which is preliminary data.</text>
</comment>
<evidence type="ECO:0000313" key="3">
    <source>
        <dbReference type="EMBL" id="GAA0184078.1"/>
    </source>
</evidence>
<keyword evidence="3" id="KW-0472">Membrane</keyword>
<reference evidence="3 4" key="1">
    <citation type="submission" date="2024-01" db="EMBL/GenBank/DDBJ databases">
        <title>The complete chloroplast genome sequence of Lithospermum erythrorhizon: insights into the phylogenetic relationship among Boraginaceae species and the maternal lineages of purple gromwells.</title>
        <authorList>
            <person name="Okada T."/>
            <person name="Watanabe K."/>
        </authorList>
    </citation>
    <scope>NUCLEOTIDE SEQUENCE [LARGE SCALE GENOMIC DNA]</scope>
</reference>
<proteinExistence type="predicted"/>
<name>A0AAV3RQV9_LITER</name>
<protein>
    <submittedName>
        <fullName evidence="3">Transmembrane signal receptor</fullName>
    </submittedName>
</protein>
<dbReference type="Pfam" id="PF25597">
    <property type="entry name" value="SH3_retrovirus"/>
    <property type="match status" value="1"/>
</dbReference>
<accession>A0AAV3RQV9</accession>
<evidence type="ECO:0000259" key="2">
    <source>
        <dbReference type="Pfam" id="PF25597"/>
    </source>
</evidence>
<dbReference type="Pfam" id="PF07727">
    <property type="entry name" value="RVT_2"/>
    <property type="match status" value="1"/>
</dbReference>
<dbReference type="PANTHER" id="PTHR43383">
    <property type="entry name" value="NODULIN 6"/>
    <property type="match status" value="1"/>
</dbReference>
<sequence length="406" mass="47572">MVVAVQVINLSPTQVLNGDVPEQVWTGKEVAYKYFRVFGCRAFAHVPKDERSKLDNKSRECIFLSHGDEKFGYKLYDPMQKKIVRSRDVKFIEDQNITSVKYKAVAQDHNDDLVDWNLDDELNEWPRIIIQENVDTDLPGNQQENEIVTQINNDIQLPANNEMKDLIFKMEEEMTSLHKNTTYSLVKRVPCKKVLKNKWVYKLKFEKGKTEPRYKARLVVKGFEQKYGVDYDEIFSPVVKMTSIRVILGVVASLNLELQQLDLKTFFLHGDLEEFIHMEQPEGFVMKGKEGLICRLNKSLYGLKQDPRRWYKKFHTFMIDQGFKKTLVDHCVYCKRFNNQSFIILLFYVDDMLLVVDDVKKINTLKSDLSRAFEMKDLGKAKHSWGCKLKETELEDTYGCHMKNTS</sequence>
<organism evidence="3 4">
    <name type="scientific">Lithospermum erythrorhizon</name>
    <name type="common">Purple gromwell</name>
    <name type="synonym">Lithospermum officinale var. erythrorhizon</name>
    <dbReference type="NCBI Taxonomy" id="34254"/>
    <lineage>
        <taxon>Eukaryota</taxon>
        <taxon>Viridiplantae</taxon>
        <taxon>Streptophyta</taxon>
        <taxon>Embryophyta</taxon>
        <taxon>Tracheophyta</taxon>
        <taxon>Spermatophyta</taxon>
        <taxon>Magnoliopsida</taxon>
        <taxon>eudicotyledons</taxon>
        <taxon>Gunneridae</taxon>
        <taxon>Pentapetalae</taxon>
        <taxon>asterids</taxon>
        <taxon>lamiids</taxon>
        <taxon>Boraginales</taxon>
        <taxon>Boraginaceae</taxon>
        <taxon>Boraginoideae</taxon>
        <taxon>Lithospermeae</taxon>
        <taxon>Lithospermum</taxon>
    </lineage>
</organism>
<keyword evidence="3" id="KW-0812">Transmembrane</keyword>
<keyword evidence="3" id="KW-0675">Receptor</keyword>
<keyword evidence="4" id="KW-1185">Reference proteome</keyword>
<evidence type="ECO:0000313" key="4">
    <source>
        <dbReference type="Proteomes" id="UP001454036"/>
    </source>
</evidence>
<evidence type="ECO:0000259" key="1">
    <source>
        <dbReference type="Pfam" id="PF07727"/>
    </source>
</evidence>
<feature type="domain" description="Reverse transcriptase Ty1/copia-type" evidence="1">
    <location>
        <begin position="180"/>
        <end position="389"/>
    </location>
</feature>
<dbReference type="InterPro" id="IPR043502">
    <property type="entry name" value="DNA/RNA_pol_sf"/>
</dbReference>
<dbReference type="SUPFAM" id="SSF56672">
    <property type="entry name" value="DNA/RNA polymerases"/>
    <property type="match status" value="1"/>
</dbReference>
<dbReference type="EMBL" id="BAABME010011642">
    <property type="protein sequence ID" value="GAA0184078.1"/>
    <property type="molecule type" value="Genomic_DNA"/>
</dbReference>
<dbReference type="PANTHER" id="PTHR43383:SF2">
    <property type="entry name" value="AMIDOHYDROLASE 2 FAMILY PROTEIN"/>
    <property type="match status" value="1"/>
</dbReference>